<dbReference type="GO" id="GO:0003676">
    <property type="term" value="F:nucleic acid binding"/>
    <property type="evidence" value="ECO:0007669"/>
    <property type="project" value="InterPro"/>
</dbReference>
<keyword evidence="16" id="KW-1185">Reference proteome</keyword>
<keyword evidence="3" id="KW-0479">Metal-binding</keyword>
<reference evidence="15" key="1">
    <citation type="submission" date="2025-08" db="UniProtKB">
        <authorList>
            <consortium name="Ensembl"/>
        </authorList>
    </citation>
    <scope>IDENTIFICATION</scope>
</reference>
<keyword evidence="4 12" id="KW-0863">Zinc-finger</keyword>
<feature type="region of interest" description="Disordered" evidence="13">
    <location>
        <begin position="287"/>
        <end position="320"/>
    </location>
</feature>
<protein>
    <recommendedName>
        <fullName evidence="10">ERI1 exoribonuclease 2</fullName>
    </recommendedName>
    <alternativeName>
        <fullName evidence="11">Exonuclease domain-containing protein 1</fullName>
    </alternativeName>
</protein>
<dbReference type="PROSITE" id="PS51999">
    <property type="entry name" value="ZF_GRF"/>
    <property type="match status" value="1"/>
</dbReference>
<sequence length="522" mass="57969">MSTKKLAKQLGFVRKRSQPSTGQKKPLTSNQIFPYLIVIDFESTCWRERNSYGQEIIEFPAVLLNTATGEVESEFHTYVQPQEHPILSDFCTQLTGIPQQQVEAGVPLHICLSRFSRWLQTLEHQRGVVFPRDQRAPVAEQRPCAFVTWSDWDLGVCLLYECKRKQLHKPAVLNSWIDLRATYRLFYNRKPKGLNGALLDLGIQFSGREHSGLDDARNTAHLAWRMMRDGCVMKITRSLERVSGVLTNPHYYTPSTNDPTVLTTPGLLYYAPKDSPRGDLHRTLGFLSTPQNTHSSSRKDSRTLLNGLTTPMCGGRSNSSRTVRIGTIRSVSSPMTFNIPSPHHYINSLVLVSTTMNCITHLPQPDPTLDPETGSMEEDLPILVETESCSSYDDVVLEEDWDYSSCLSSVSRPSVGGSSSILSSSVNRSSFLPNRSTKITAPLCDCGRRAKRLTVCNGGPNQGRAFYCCAVRKHGPGGTRKGCELFKWESALLQAKSPASAAASIALCFGLNSSVVRPPVII</sequence>
<dbReference type="InterPro" id="IPR012337">
    <property type="entry name" value="RNaseH-like_sf"/>
</dbReference>
<keyword evidence="5" id="KW-0378">Hydrolase</keyword>
<comment type="similarity">
    <text evidence="9">Belongs to the ERI2 family.</text>
</comment>
<evidence type="ECO:0000256" key="5">
    <source>
        <dbReference type="ARBA" id="ARBA00022801"/>
    </source>
</evidence>
<keyword evidence="2" id="KW-0540">Nuclease</keyword>
<dbReference type="Pfam" id="PF06839">
    <property type="entry name" value="Zn_ribbon_GRF"/>
    <property type="match status" value="1"/>
</dbReference>
<dbReference type="InterPro" id="IPR036397">
    <property type="entry name" value="RNaseH_sf"/>
</dbReference>
<evidence type="ECO:0000256" key="2">
    <source>
        <dbReference type="ARBA" id="ARBA00022722"/>
    </source>
</evidence>
<dbReference type="Proteomes" id="UP000472277">
    <property type="component" value="Chromosome 38"/>
</dbReference>
<dbReference type="GO" id="GO:0008270">
    <property type="term" value="F:zinc ion binding"/>
    <property type="evidence" value="ECO:0007669"/>
    <property type="project" value="UniProtKB-KW"/>
</dbReference>
<dbReference type="FunCoup" id="A0A673ZYX8">
    <property type="interactions" value="1036"/>
</dbReference>
<proteinExistence type="inferred from homology"/>
<keyword evidence="8" id="KW-0460">Magnesium</keyword>
<dbReference type="PANTHER" id="PTHR23044">
    <property type="entry name" value="3'-5' EXONUCLEASE ERI1-RELATED"/>
    <property type="match status" value="1"/>
</dbReference>
<evidence type="ECO:0000313" key="15">
    <source>
        <dbReference type="Ensembl" id="ENSSTUP00000051907.1"/>
    </source>
</evidence>
<dbReference type="InterPro" id="IPR013520">
    <property type="entry name" value="Ribonucl_H"/>
</dbReference>
<dbReference type="Ensembl" id="ENSSTUT00000054279.1">
    <property type="protein sequence ID" value="ENSSTUP00000051907.1"/>
    <property type="gene ID" value="ENSSTUG00000021959.1"/>
</dbReference>
<reference evidence="15" key="2">
    <citation type="submission" date="2025-09" db="UniProtKB">
        <authorList>
            <consortium name="Ensembl"/>
        </authorList>
    </citation>
    <scope>IDENTIFICATION</scope>
</reference>
<dbReference type="Gene3D" id="3.30.420.10">
    <property type="entry name" value="Ribonuclease H-like superfamily/Ribonuclease H"/>
    <property type="match status" value="1"/>
</dbReference>
<evidence type="ECO:0000256" key="8">
    <source>
        <dbReference type="ARBA" id="ARBA00022842"/>
    </source>
</evidence>
<evidence type="ECO:0000256" key="12">
    <source>
        <dbReference type="PROSITE-ProRule" id="PRU01343"/>
    </source>
</evidence>
<comment type="cofactor">
    <cofactor evidence="1">
        <name>Mg(2+)</name>
        <dbReference type="ChEBI" id="CHEBI:18420"/>
    </cofactor>
</comment>
<dbReference type="SUPFAM" id="SSF53098">
    <property type="entry name" value="Ribonuclease H-like"/>
    <property type="match status" value="1"/>
</dbReference>
<organism evidence="15 16">
    <name type="scientific">Salmo trutta</name>
    <name type="common">Brown trout</name>
    <dbReference type="NCBI Taxonomy" id="8032"/>
    <lineage>
        <taxon>Eukaryota</taxon>
        <taxon>Metazoa</taxon>
        <taxon>Chordata</taxon>
        <taxon>Craniata</taxon>
        <taxon>Vertebrata</taxon>
        <taxon>Euteleostomi</taxon>
        <taxon>Actinopterygii</taxon>
        <taxon>Neopterygii</taxon>
        <taxon>Teleostei</taxon>
        <taxon>Protacanthopterygii</taxon>
        <taxon>Salmoniformes</taxon>
        <taxon>Salmonidae</taxon>
        <taxon>Salmoninae</taxon>
        <taxon>Salmo</taxon>
    </lineage>
</organism>
<dbReference type="GeneTree" id="ENSGT00530000063205"/>
<evidence type="ECO:0000256" key="4">
    <source>
        <dbReference type="ARBA" id="ARBA00022771"/>
    </source>
</evidence>
<evidence type="ECO:0000256" key="9">
    <source>
        <dbReference type="ARBA" id="ARBA00038042"/>
    </source>
</evidence>
<keyword evidence="6" id="KW-0862">Zinc</keyword>
<evidence type="ECO:0000256" key="1">
    <source>
        <dbReference type="ARBA" id="ARBA00001946"/>
    </source>
</evidence>
<dbReference type="CDD" id="cd06133">
    <property type="entry name" value="ERI-1_3'hExo_like"/>
    <property type="match status" value="1"/>
</dbReference>
<feature type="domain" description="GRF-type" evidence="14">
    <location>
        <begin position="444"/>
        <end position="492"/>
    </location>
</feature>
<evidence type="ECO:0000256" key="11">
    <source>
        <dbReference type="ARBA" id="ARBA00083876"/>
    </source>
</evidence>
<dbReference type="InterPro" id="IPR010666">
    <property type="entry name" value="Znf_GRF"/>
</dbReference>
<dbReference type="GO" id="GO:0000175">
    <property type="term" value="F:3'-5'-RNA exonuclease activity"/>
    <property type="evidence" value="ECO:0007669"/>
    <property type="project" value="InterPro"/>
</dbReference>
<dbReference type="InterPro" id="IPR051274">
    <property type="entry name" value="3-5_Exoribonuclease"/>
</dbReference>
<dbReference type="InParanoid" id="A0A673ZYX8"/>
<dbReference type="PANTHER" id="PTHR23044:SF61">
    <property type="entry name" value="3'-5' EXORIBONUCLEASE 1-RELATED"/>
    <property type="match status" value="1"/>
</dbReference>
<evidence type="ECO:0000313" key="16">
    <source>
        <dbReference type="Proteomes" id="UP000472277"/>
    </source>
</evidence>
<evidence type="ECO:0000256" key="10">
    <source>
        <dbReference type="ARBA" id="ARBA00068097"/>
    </source>
</evidence>
<dbReference type="OMA" id="TSPLCGC"/>
<dbReference type="InterPro" id="IPR047201">
    <property type="entry name" value="ERI-1_3'hExo-like"/>
</dbReference>
<accession>A0A673ZYX8</accession>
<evidence type="ECO:0000256" key="13">
    <source>
        <dbReference type="SAM" id="MobiDB-lite"/>
    </source>
</evidence>
<dbReference type="SMART" id="SM00479">
    <property type="entry name" value="EXOIII"/>
    <property type="match status" value="1"/>
</dbReference>
<dbReference type="Pfam" id="PF00929">
    <property type="entry name" value="RNase_T"/>
    <property type="match status" value="1"/>
</dbReference>
<evidence type="ECO:0000256" key="6">
    <source>
        <dbReference type="ARBA" id="ARBA00022833"/>
    </source>
</evidence>
<dbReference type="AlphaFoldDB" id="A0A673ZYX8"/>
<keyword evidence="7" id="KW-0269">Exonuclease</keyword>
<evidence type="ECO:0000256" key="7">
    <source>
        <dbReference type="ARBA" id="ARBA00022839"/>
    </source>
</evidence>
<name>A0A673ZYX8_SALTR</name>
<evidence type="ECO:0000259" key="14">
    <source>
        <dbReference type="PROSITE" id="PS51999"/>
    </source>
</evidence>
<gene>
    <name evidence="15" type="primary">LOC115178158</name>
</gene>
<evidence type="ECO:0000256" key="3">
    <source>
        <dbReference type="ARBA" id="ARBA00022723"/>
    </source>
</evidence>
<dbReference type="FunFam" id="3.30.420.10:FF:000062">
    <property type="entry name" value="ERI1 exoribonuclease 2 isoform X1"/>
    <property type="match status" value="1"/>
</dbReference>